<dbReference type="InterPro" id="IPR021858">
    <property type="entry name" value="Fun_TF"/>
</dbReference>
<accession>A0AA40AE55</accession>
<organism evidence="4 5">
    <name type="scientific">Lasiosphaeria miniovina</name>
    <dbReference type="NCBI Taxonomy" id="1954250"/>
    <lineage>
        <taxon>Eukaryota</taxon>
        <taxon>Fungi</taxon>
        <taxon>Dikarya</taxon>
        <taxon>Ascomycota</taxon>
        <taxon>Pezizomycotina</taxon>
        <taxon>Sordariomycetes</taxon>
        <taxon>Sordariomycetidae</taxon>
        <taxon>Sordariales</taxon>
        <taxon>Lasiosphaeriaceae</taxon>
        <taxon>Lasiosphaeria</taxon>
    </lineage>
</organism>
<keyword evidence="5" id="KW-1185">Reference proteome</keyword>
<dbReference type="RefSeq" id="XP_060295466.1">
    <property type="nucleotide sequence ID" value="XM_060447726.1"/>
</dbReference>
<dbReference type="GO" id="GO:0008270">
    <property type="term" value="F:zinc ion binding"/>
    <property type="evidence" value="ECO:0007669"/>
    <property type="project" value="InterPro"/>
</dbReference>
<feature type="region of interest" description="Disordered" evidence="2">
    <location>
        <begin position="24"/>
        <end position="122"/>
    </location>
</feature>
<dbReference type="CDD" id="cd00067">
    <property type="entry name" value="GAL4"/>
    <property type="match status" value="1"/>
</dbReference>
<sequence length="398" mass="43654">MRRVHKKSRYGCQECKKRRIKCDEARPSCSGCSTSGRRCPFLDAAATLPSPTPSGPPSSAYRVSNHSEAADSPAQALSPILEPSLSPTSEPAASGAPTAPSAQDHLLSSRPPPPPRPQSGDECYSLLHLQLLHHFQSKLTVIITSSQPNAGRMMQLAVSEAFSKPYLMDELLALAAAHKSCLSSSTSPDTHSATFYRTEATRLQTRGLAHFNAAQAELSDDNCVAIFFYSAMLGHHMLFDTFSPLPDRITGGHRDLSTLLDNFVQCLSLHRGIRVIASESWQSLQTHIQARLTAMNGGIPALQSRFDVARVQQSEIPIQDWPVRVPTEYISLLNQRQPEALVILAYYAVLLHHARNYWAVGSTGEFLIRSITEHLGSYWAEWLAWPNEVLSSTTGSGV</sequence>
<feature type="compositionally biased region" description="Low complexity" evidence="2">
    <location>
        <begin position="27"/>
        <end position="49"/>
    </location>
</feature>
<dbReference type="PANTHER" id="PTHR47784:SF4">
    <property type="entry name" value="ZN(II)2CYS6 TRANSCRIPTION FACTOR (EUROFUNG)"/>
    <property type="match status" value="1"/>
</dbReference>
<dbReference type="Proteomes" id="UP001172101">
    <property type="component" value="Unassembled WGS sequence"/>
</dbReference>
<comment type="caution">
    <text evidence="4">The sequence shown here is derived from an EMBL/GenBank/DDBJ whole genome shotgun (WGS) entry which is preliminary data.</text>
</comment>
<evidence type="ECO:0000259" key="3">
    <source>
        <dbReference type="PROSITE" id="PS50048"/>
    </source>
</evidence>
<dbReference type="AlphaFoldDB" id="A0AA40AE55"/>
<dbReference type="InterPro" id="IPR053157">
    <property type="entry name" value="Sterol_Uptake_Regulator"/>
</dbReference>
<proteinExistence type="predicted"/>
<dbReference type="PANTHER" id="PTHR47784">
    <property type="entry name" value="STEROL UPTAKE CONTROL PROTEIN 2"/>
    <property type="match status" value="1"/>
</dbReference>
<dbReference type="EMBL" id="JAUIRO010000005">
    <property type="protein sequence ID" value="KAK0714144.1"/>
    <property type="molecule type" value="Genomic_DNA"/>
</dbReference>
<evidence type="ECO:0000256" key="2">
    <source>
        <dbReference type="SAM" id="MobiDB-lite"/>
    </source>
</evidence>
<keyword evidence="1" id="KW-0539">Nucleus</keyword>
<evidence type="ECO:0000313" key="5">
    <source>
        <dbReference type="Proteomes" id="UP001172101"/>
    </source>
</evidence>
<evidence type="ECO:0000256" key="1">
    <source>
        <dbReference type="ARBA" id="ARBA00023242"/>
    </source>
</evidence>
<dbReference type="InterPro" id="IPR001138">
    <property type="entry name" value="Zn2Cys6_DnaBD"/>
</dbReference>
<dbReference type="InterPro" id="IPR036864">
    <property type="entry name" value="Zn2-C6_fun-type_DNA-bd_sf"/>
</dbReference>
<dbReference type="PROSITE" id="PS00463">
    <property type="entry name" value="ZN2_CY6_FUNGAL_1"/>
    <property type="match status" value="1"/>
</dbReference>
<dbReference type="Pfam" id="PF00172">
    <property type="entry name" value="Zn_clus"/>
    <property type="match status" value="1"/>
</dbReference>
<dbReference type="GO" id="GO:0001228">
    <property type="term" value="F:DNA-binding transcription activator activity, RNA polymerase II-specific"/>
    <property type="evidence" value="ECO:0007669"/>
    <property type="project" value="TreeGrafter"/>
</dbReference>
<reference evidence="4" key="1">
    <citation type="submission" date="2023-06" db="EMBL/GenBank/DDBJ databases">
        <title>Genome-scale phylogeny and comparative genomics of the fungal order Sordariales.</title>
        <authorList>
            <consortium name="Lawrence Berkeley National Laboratory"/>
            <person name="Hensen N."/>
            <person name="Bonometti L."/>
            <person name="Westerberg I."/>
            <person name="Brannstrom I.O."/>
            <person name="Guillou S."/>
            <person name="Cros-Aarteil S."/>
            <person name="Calhoun S."/>
            <person name="Haridas S."/>
            <person name="Kuo A."/>
            <person name="Mondo S."/>
            <person name="Pangilinan J."/>
            <person name="Riley R."/>
            <person name="LaButti K."/>
            <person name="Andreopoulos B."/>
            <person name="Lipzen A."/>
            <person name="Chen C."/>
            <person name="Yanf M."/>
            <person name="Daum C."/>
            <person name="Ng V."/>
            <person name="Clum A."/>
            <person name="Steindorff A."/>
            <person name="Ohm R."/>
            <person name="Martin F."/>
            <person name="Silar P."/>
            <person name="Natvig D."/>
            <person name="Lalanne C."/>
            <person name="Gautier V."/>
            <person name="Ament-velasquez S.L."/>
            <person name="Kruys A."/>
            <person name="Hutchinson M.I."/>
            <person name="Powell A.J."/>
            <person name="Barry K."/>
            <person name="Miller A.N."/>
            <person name="Grigoriev I.V."/>
            <person name="Debuchy R."/>
            <person name="Gladieux P."/>
            <person name="Thoren M.H."/>
            <person name="Johannesson H."/>
        </authorList>
    </citation>
    <scope>NUCLEOTIDE SEQUENCE</scope>
    <source>
        <strain evidence="4">SMH2392-1A</strain>
    </source>
</reference>
<dbReference type="Gene3D" id="4.10.240.10">
    <property type="entry name" value="Zn(2)-C6 fungal-type DNA-binding domain"/>
    <property type="match status" value="1"/>
</dbReference>
<dbReference type="SMART" id="SM00066">
    <property type="entry name" value="GAL4"/>
    <property type="match status" value="1"/>
</dbReference>
<dbReference type="SUPFAM" id="SSF57701">
    <property type="entry name" value="Zn2/Cys6 DNA-binding domain"/>
    <property type="match status" value="1"/>
</dbReference>
<name>A0AA40AE55_9PEZI</name>
<feature type="domain" description="Zn(2)-C6 fungal-type" evidence="3">
    <location>
        <begin position="11"/>
        <end position="41"/>
    </location>
</feature>
<protein>
    <recommendedName>
        <fullName evidence="3">Zn(2)-C6 fungal-type domain-containing protein</fullName>
    </recommendedName>
</protein>
<dbReference type="Pfam" id="PF11951">
    <property type="entry name" value="Fungal_trans_2"/>
    <property type="match status" value="1"/>
</dbReference>
<dbReference type="GeneID" id="85330996"/>
<gene>
    <name evidence="4" type="ORF">B0T26DRAFT_859191</name>
</gene>
<dbReference type="PROSITE" id="PS50048">
    <property type="entry name" value="ZN2_CY6_FUNGAL_2"/>
    <property type="match status" value="1"/>
</dbReference>
<evidence type="ECO:0000313" key="4">
    <source>
        <dbReference type="EMBL" id="KAK0714144.1"/>
    </source>
</evidence>
<feature type="compositionally biased region" description="Low complexity" evidence="2">
    <location>
        <begin position="86"/>
        <end position="109"/>
    </location>
</feature>